<evidence type="ECO:0000256" key="6">
    <source>
        <dbReference type="ARBA" id="ARBA00022695"/>
    </source>
</evidence>
<reference evidence="14 15" key="1">
    <citation type="submission" date="2016-08" db="EMBL/GenBank/DDBJ databases">
        <title>Novel Firmicute Genomes.</title>
        <authorList>
            <person name="Poppleton D.I."/>
            <person name="Gribaldo S."/>
        </authorList>
    </citation>
    <scope>NUCLEOTIDE SEQUENCE [LARGE SCALE GENOMIC DNA]</scope>
    <source>
        <strain evidence="14 15">RAOx-1</strain>
    </source>
</reference>
<dbReference type="AlphaFoldDB" id="A0A419SGF0"/>
<keyword evidence="4 10" id="KW-0963">Cytoplasm</keyword>
<dbReference type="EMBL" id="MCHY01000009">
    <property type="protein sequence ID" value="RKD22871.1"/>
    <property type="molecule type" value="Genomic_DNA"/>
</dbReference>
<evidence type="ECO:0000313" key="15">
    <source>
        <dbReference type="Proteomes" id="UP000284219"/>
    </source>
</evidence>
<keyword evidence="7 10" id="KW-0235">DNA replication</keyword>
<comment type="caution">
    <text evidence="14">The sequence shown here is derived from an EMBL/GenBank/DDBJ whole genome shotgun (WGS) entry which is preliminary data.</text>
</comment>
<dbReference type="SUPFAM" id="SSF55979">
    <property type="entry name" value="DNA clamp"/>
    <property type="match status" value="3"/>
</dbReference>
<evidence type="ECO:0000256" key="2">
    <source>
        <dbReference type="ARBA" id="ARBA00010752"/>
    </source>
</evidence>
<feature type="domain" description="DNA polymerase III beta sliding clamp central" evidence="12">
    <location>
        <begin position="137"/>
        <end position="252"/>
    </location>
</feature>
<name>A0A419SGF0_9BACL</name>
<dbReference type="InterPro" id="IPR001001">
    <property type="entry name" value="DNA_polIII_beta"/>
</dbReference>
<dbReference type="PANTHER" id="PTHR30478:SF0">
    <property type="entry name" value="BETA SLIDING CLAMP"/>
    <property type="match status" value="1"/>
</dbReference>
<dbReference type="GO" id="GO:0005737">
    <property type="term" value="C:cytoplasm"/>
    <property type="evidence" value="ECO:0007669"/>
    <property type="project" value="UniProtKB-SubCell"/>
</dbReference>
<organism evidence="14 15">
    <name type="scientific">Ammoniphilus oxalaticus</name>
    <dbReference type="NCBI Taxonomy" id="66863"/>
    <lineage>
        <taxon>Bacteria</taxon>
        <taxon>Bacillati</taxon>
        <taxon>Bacillota</taxon>
        <taxon>Bacilli</taxon>
        <taxon>Bacillales</taxon>
        <taxon>Paenibacillaceae</taxon>
        <taxon>Aneurinibacillus group</taxon>
        <taxon>Ammoniphilus</taxon>
    </lineage>
</organism>
<dbReference type="InterPro" id="IPR022637">
    <property type="entry name" value="DNA_polIII_beta_cen"/>
</dbReference>
<evidence type="ECO:0000259" key="12">
    <source>
        <dbReference type="Pfam" id="PF02767"/>
    </source>
</evidence>
<keyword evidence="6 10" id="KW-0548">Nucleotidyltransferase</keyword>
<dbReference type="Gene3D" id="3.70.10.10">
    <property type="match status" value="1"/>
</dbReference>
<dbReference type="InterPro" id="IPR022635">
    <property type="entry name" value="DNA_polIII_beta_C"/>
</dbReference>
<dbReference type="GO" id="GO:0008408">
    <property type="term" value="F:3'-5' exonuclease activity"/>
    <property type="evidence" value="ECO:0007669"/>
    <property type="project" value="InterPro"/>
</dbReference>
<dbReference type="FunFam" id="3.10.150.10:FF:000007">
    <property type="entry name" value="Beta sliding clamp"/>
    <property type="match status" value="1"/>
</dbReference>
<dbReference type="Pfam" id="PF02767">
    <property type="entry name" value="DNA_pol3_beta_2"/>
    <property type="match status" value="1"/>
</dbReference>
<evidence type="ECO:0000256" key="1">
    <source>
        <dbReference type="ARBA" id="ARBA00004496"/>
    </source>
</evidence>
<dbReference type="CDD" id="cd00140">
    <property type="entry name" value="beta_clamp"/>
    <property type="match status" value="1"/>
</dbReference>
<evidence type="ECO:0000259" key="11">
    <source>
        <dbReference type="Pfam" id="PF00712"/>
    </source>
</evidence>
<dbReference type="GO" id="GO:0009360">
    <property type="term" value="C:DNA polymerase III complex"/>
    <property type="evidence" value="ECO:0007669"/>
    <property type="project" value="InterPro"/>
</dbReference>
<feature type="domain" description="DNA polymerase III beta sliding clamp N-terminal" evidence="11">
    <location>
        <begin position="1"/>
        <end position="127"/>
    </location>
</feature>
<dbReference type="Proteomes" id="UP000284219">
    <property type="component" value="Unassembled WGS sequence"/>
</dbReference>
<dbReference type="InterPro" id="IPR022634">
    <property type="entry name" value="DNA_polIII_beta_N"/>
</dbReference>
<evidence type="ECO:0000256" key="9">
    <source>
        <dbReference type="ARBA" id="ARBA00023125"/>
    </source>
</evidence>
<evidence type="ECO:0000256" key="7">
    <source>
        <dbReference type="ARBA" id="ARBA00022705"/>
    </source>
</evidence>
<evidence type="ECO:0000256" key="10">
    <source>
        <dbReference type="PIRNR" id="PIRNR000804"/>
    </source>
</evidence>
<comment type="subcellular location">
    <subcellularLocation>
        <location evidence="1 10">Cytoplasm</location>
    </subcellularLocation>
</comment>
<keyword evidence="5 10" id="KW-0808">Transferase</keyword>
<evidence type="ECO:0000259" key="13">
    <source>
        <dbReference type="Pfam" id="PF02768"/>
    </source>
</evidence>
<dbReference type="GO" id="GO:0003677">
    <property type="term" value="F:DNA binding"/>
    <property type="evidence" value="ECO:0007669"/>
    <property type="project" value="UniProtKB-UniRule"/>
</dbReference>
<proteinExistence type="inferred from homology"/>
<evidence type="ECO:0000256" key="5">
    <source>
        <dbReference type="ARBA" id="ARBA00022679"/>
    </source>
</evidence>
<dbReference type="Gene3D" id="3.10.150.10">
    <property type="entry name" value="DNA Polymerase III, subunit A, domain 2"/>
    <property type="match status" value="1"/>
</dbReference>
<dbReference type="SMART" id="SM00480">
    <property type="entry name" value="POL3Bc"/>
    <property type="match status" value="1"/>
</dbReference>
<comment type="subunit">
    <text evidence="10">Forms a ring-shaped head-to-tail homodimer around DNA.</text>
</comment>
<dbReference type="PIRSF" id="PIRSF000804">
    <property type="entry name" value="DNA_pol_III_b"/>
    <property type="match status" value="1"/>
</dbReference>
<comment type="function">
    <text evidence="10">Confers DNA tethering and processivity to DNA polymerases and other proteins. Acts as a clamp, forming a ring around DNA (a reaction catalyzed by the clamp-loading complex) which diffuses in an ATP-independent manner freely and bidirectionally along dsDNA. Initially characterized for its ability to contact the catalytic subunit of DNA polymerase III (Pol III), a complex, multichain enzyme responsible for most of the replicative synthesis in bacteria; Pol III exhibits 3'-5' exonuclease proofreading activity. The beta chain is required for initiation of replication as well as for processivity of DNA replication.</text>
</comment>
<protein>
    <recommendedName>
        <fullName evidence="3 10">Beta sliding clamp</fullName>
    </recommendedName>
</protein>
<evidence type="ECO:0000256" key="8">
    <source>
        <dbReference type="ARBA" id="ARBA00022932"/>
    </source>
</evidence>
<sequence>MHVMINREILTAAINDTGRAVSSRTTIPILTGIKISSHSEGITLTASDSDISIEYFIPLEEDGNLYVDIKKHGSIVLPARYIHDIVRRLPGEFVEIVVSERFLTTIRSGKSDFNLNGLDPEDFPRLPQIEEEKVFSLPSDILKAMIRQTVFAAATSELRPILMGIRWSLEEDQLHFIATDSHRLASRKSYVESSSDVVLDNIVTPAKSMQELSRILADDDSLVDIVATDNQILFKTKNILFYSRLLSGTYPDVNRIIPQKSKTDIILSTRAFLHAIERASLLAKDAKNNVVRFSITDATVIEVSSISPEVGKVTEEIEASSFDGEEINISFNAKYMIDALRTIDSDEVKIRFTGAMSPFMLNPTDHEQSLYLILPVRTYQ</sequence>
<dbReference type="OrthoDB" id="8421503at2"/>
<dbReference type="NCBIfam" id="TIGR00663">
    <property type="entry name" value="dnan"/>
    <property type="match status" value="1"/>
</dbReference>
<dbReference type="Pfam" id="PF00712">
    <property type="entry name" value="DNA_pol3_beta"/>
    <property type="match status" value="1"/>
</dbReference>
<feature type="domain" description="DNA polymerase III beta sliding clamp C-terminal" evidence="13">
    <location>
        <begin position="255"/>
        <end position="377"/>
    </location>
</feature>
<keyword evidence="15" id="KW-1185">Reference proteome</keyword>
<evidence type="ECO:0000256" key="3">
    <source>
        <dbReference type="ARBA" id="ARBA00021035"/>
    </source>
</evidence>
<keyword evidence="9" id="KW-0238">DNA-binding</keyword>
<evidence type="ECO:0000313" key="14">
    <source>
        <dbReference type="EMBL" id="RKD22871.1"/>
    </source>
</evidence>
<dbReference type="RefSeq" id="WP_120190359.1">
    <property type="nucleotide sequence ID" value="NZ_MCHY01000009.1"/>
</dbReference>
<dbReference type="Pfam" id="PF02768">
    <property type="entry name" value="DNA_pol3_beta_3"/>
    <property type="match status" value="1"/>
</dbReference>
<gene>
    <name evidence="14" type="ORF">BEP19_11575</name>
</gene>
<comment type="similarity">
    <text evidence="2 10">Belongs to the beta sliding clamp family.</text>
</comment>
<accession>A0A419SGF0</accession>
<dbReference type="PANTHER" id="PTHR30478">
    <property type="entry name" value="DNA POLYMERASE III SUBUNIT BETA"/>
    <property type="match status" value="1"/>
</dbReference>
<keyword evidence="8 10" id="KW-0239">DNA-directed DNA polymerase</keyword>
<dbReference type="InterPro" id="IPR046938">
    <property type="entry name" value="DNA_clamp_sf"/>
</dbReference>
<dbReference type="GO" id="GO:0006271">
    <property type="term" value="P:DNA strand elongation involved in DNA replication"/>
    <property type="evidence" value="ECO:0007669"/>
    <property type="project" value="TreeGrafter"/>
</dbReference>
<evidence type="ECO:0000256" key="4">
    <source>
        <dbReference type="ARBA" id="ARBA00022490"/>
    </source>
</evidence>
<dbReference type="GO" id="GO:0003887">
    <property type="term" value="F:DNA-directed DNA polymerase activity"/>
    <property type="evidence" value="ECO:0007669"/>
    <property type="project" value="UniProtKB-UniRule"/>
</dbReference>